<dbReference type="Proteomes" id="UP000254893">
    <property type="component" value="Unassembled WGS sequence"/>
</dbReference>
<gene>
    <name evidence="11" type="primary">hutI</name>
    <name evidence="11" type="ORF">NCTC11388_00039</name>
</gene>
<dbReference type="GO" id="GO:0050480">
    <property type="term" value="F:imidazolonepropionase activity"/>
    <property type="evidence" value="ECO:0007669"/>
    <property type="project" value="UniProtKB-UniRule"/>
</dbReference>
<dbReference type="InterPro" id="IPR013108">
    <property type="entry name" value="Amidohydro_3"/>
</dbReference>
<dbReference type="InterPro" id="IPR005920">
    <property type="entry name" value="HutI"/>
</dbReference>
<evidence type="ECO:0000256" key="2">
    <source>
        <dbReference type="ARBA" id="ARBA00012864"/>
    </source>
</evidence>
<keyword evidence="8" id="KW-0408">Iron</keyword>
<keyword evidence="4" id="KW-0479">Metal-binding</keyword>
<name>A0A380BA20_SPHSI</name>
<evidence type="ECO:0000256" key="4">
    <source>
        <dbReference type="ARBA" id="ARBA00022723"/>
    </source>
</evidence>
<evidence type="ECO:0000256" key="6">
    <source>
        <dbReference type="ARBA" id="ARBA00022808"/>
    </source>
</evidence>
<dbReference type="SUPFAM" id="SSF51556">
    <property type="entry name" value="Metallo-dependent hydrolases"/>
    <property type="match status" value="1"/>
</dbReference>
<dbReference type="GO" id="GO:0005737">
    <property type="term" value="C:cytoplasm"/>
    <property type="evidence" value="ECO:0007669"/>
    <property type="project" value="UniProtKB-UniRule"/>
</dbReference>
<feature type="domain" description="Amidohydrolase 3" evidence="10">
    <location>
        <begin position="128"/>
        <end position="421"/>
    </location>
</feature>
<dbReference type="GO" id="GO:0019556">
    <property type="term" value="P:L-histidine catabolic process to glutamate and formamide"/>
    <property type="evidence" value="ECO:0007669"/>
    <property type="project" value="UniProtKB-UniRule"/>
</dbReference>
<evidence type="ECO:0000256" key="9">
    <source>
        <dbReference type="NCBIfam" id="TIGR01224"/>
    </source>
</evidence>
<evidence type="ECO:0000256" key="7">
    <source>
        <dbReference type="ARBA" id="ARBA00022833"/>
    </source>
</evidence>
<evidence type="ECO:0000256" key="3">
    <source>
        <dbReference type="ARBA" id="ARBA00022490"/>
    </source>
</evidence>
<keyword evidence="5 11" id="KW-0378">Hydrolase</keyword>
<dbReference type="SUPFAM" id="SSF51338">
    <property type="entry name" value="Composite domain of metallo-dependent hydrolases"/>
    <property type="match status" value="1"/>
</dbReference>
<reference evidence="11 12" key="1">
    <citation type="submission" date="2018-06" db="EMBL/GenBank/DDBJ databases">
        <authorList>
            <consortium name="Pathogen Informatics"/>
            <person name="Doyle S."/>
        </authorList>
    </citation>
    <scope>NUCLEOTIDE SEQUENCE [LARGE SCALE GENOMIC DNA]</scope>
    <source>
        <strain evidence="11 12">NCTC11388</strain>
    </source>
</reference>
<protein>
    <recommendedName>
        <fullName evidence="2 9">Imidazolonepropionase</fullName>
        <ecNumber evidence="2 9">3.5.2.7</ecNumber>
    </recommendedName>
</protein>
<dbReference type="GO" id="GO:0046872">
    <property type="term" value="F:metal ion binding"/>
    <property type="evidence" value="ECO:0007669"/>
    <property type="project" value="UniProtKB-KW"/>
</dbReference>
<comment type="pathway">
    <text evidence="1">Amino-acid degradation.</text>
</comment>
<organism evidence="11 12">
    <name type="scientific">Sphingobacterium spiritivorum</name>
    <name type="common">Flavobacterium spiritivorum</name>
    <dbReference type="NCBI Taxonomy" id="258"/>
    <lineage>
        <taxon>Bacteria</taxon>
        <taxon>Pseudomonadati</taxon>
        <taxon>Bacteroidota</taxon>
        <taxon>Sphingobacteriia</taxon>
        <taxon>Sphingobacteriales</taxon>
        <taxon>Sphingobacteriaceae</taxon>
        <taxon>Sphingobacterium</taxon>
    </lineage>
</organism>
<dbReference type="InterPro" id="IPR011059">
    <property type="entry name" value="Metal-dep_hydrolase_composite"/>
</dbReference>
<evidence type="ECO:0000313" key="12">
    <source>
        <dbReference type="Proteomes" id="UP000254893"/>
    </source>
</evidence>
<evidence type="ECO:0000256" key="1">
    <source>
        <dbReference type="ARBA" id="ARBA00005023"/>
    </source>
</evidence>
<dbReference type="EC" id="3.5.2.7" evidence="2 9"/>
<dbReference type="PANTHER" id="PTHR42752">
    <property type="entry name" value="IMIDAZOLONEPROPIONASE"/>
    <property type="match status" value="1"/>
</dbReference>
<evidence type="ECO:0000256" key="5">
    <source>
        <dbReference type="ARBA" id="ARBA00022801"/>
    </source>
</evidence>
<dbReference type="PANTHER" id="PTHR42752:SF1">
    <property type="entry name" value="IMIDAZOLONEPROPIONASE-RELATED"/>
    <property type="match status" value="1"/>
</dbReference>
<dbReference type="InterPro" id="IPR032466">
    <property type="entry name" value="Metal_Hydrolase"/>
</dbReference>
<accession>A0A380BA20</accession>
<evidence type="ECO:0000256" key="8">
    <source>
        <dbReference type="ARBA" id="ARBA00023004"/>
    </source>
</evidence>
<evidence type="ECO:0000313" key="11">
    <source>
        <dbReference type="EMBL" id="SUI96587.1"/>
    </source>
</evidence>
<evidence type="ECO:0000259" key="10">
    <source>
        <dbReference type="Pfam" id="PF07969"/>
    </source>
</evidence>
<dbReference type="Pfam" id="PF07969">
    <property type="entry name" value="Amidohydro_3"/>
    <property type="match status" value="1"/>
</dbReference>
<dbReference type="EMBL" id="UGYW01000001">
    <property type="protein sequence ID" value="SUI96587.1"/>
    <property type="molecule type" value="Genomic_DNA"/>
</dbReference>
<dbReference type="AlphaFoldDB" id="A0A380BA20"/>
<sequence>MNFKDMNNENQYRLIGPFREVLTMTDLPLKGALQDQQLHIEKNAGILIKGDRIERIADFEWLRSESSYPNLQLTFVEEDTVVIPGMIDVHTHIAFAGTRANDFALRNAGSSYLEIAESGGGIWSTVKDTRAATTDDLVHLILERAAALIRQGITTIEVKSGYGLNVEEELKILRAIKLAAKTCKAQLIPTCLAAHTLPKDFEGSHEAYLEILVNELFPVLKEEQLTNRIDAFVEKSAFSKEQIKPYFESARALGFDITVHADQFSTSGSEVAVAFAARSADHLESSGAAEIELLAASDVIPVALPGASMGIGCAFTPARRLLDAGASLAIATDWNPGSAPMGHLLTQASVLACFEKLSNAEVFAGITCRAAAALGLSDRGLLSKGAKADFVLFPTDSIKEITYHQGRLEPVQVWIDGAVVFDHK</sequence>
<dbReference type="NCBIfam" id="TIGR01224">
    <property type="entry name" value="hutI"/>
    <property type="match status" value="1"/>
</dbReference>
<keyword evidence="6" id="KW-0369">Histidine metabolism</keyword>
<dbReference type="Gene3D" id="2.30.40.10">
    <property type="entry name" value="Urease, subunit C, domain 1"/>
    <property type="match status" value="1"/>
</dbReference>
<keyword evidence="7" id="KW-0862">Zinc</keyword>
<keyword evidence="3" id="KW-0963">Cytoplasm</keyword>
<dbReference type="Gene3D" id="3.20.20.140">
    <property type="entry name" value="Metal-dependent hydrolases"/>
    <property type="match status" value="1"/>
</dbReference>
<proteinExistence type="predicted"/>